<keyword evidence="2" id="KW-1185">Reference proteome</keyword>
<protein>
    <submittedName>
        <fullName evidence="1">Uncharacterized protein</fullName>
    </submittedName>
</protein>
<sequence length="119" mass="12579">MPTPQSYADPAIDLFFQWKEARYATTAASDALEGCTNGDERDALSTAEDTAVGRENAVIDQMMATQAQTPAGGLGKAIVLAHLAEQGGDPLVIQFIAEIQPDFERLLADLIGGAEPKTS</sequence>
<evidence type="ECO:0000313" key="1">
    <source>
        <dbReference type="EMBL" id="GEO42140.1"/>
    </source>
</evidence>
<dbReference type="AlphaFoldDB" id="A0A512E116"/>
<reference evidence="1 2" key="1">
    <citation type="submission" date="2019-07" db="EMBL/GenBank/DDBJ databases">
        <title>Whole genome shotgun sequence of Skermanella aerolata NBRC 106429.</title>
        <authorList>
            <person name="Hosoyama A."/>
            <person name="Uohara A."/>
            <person name="Ohji S."/>
            <person name="Ichikawa N."/>
        </authorList>
    </citation>
    <scope>NUCLEOTIDE SEQUENCE [LARGE SCALE GENOMIC DNA]</scope>
    <source>
        <strain evidence="1 2">NBRC 106429</strain>
    </source>
</reference>
<name>A0A512E116_9PROT</name>
<dbReference type="Proteomes" id="UP000321523">
    <property type="component" value="Unassembled WGS sequence"/>
</dbReference>
<organism evidence="1 2">
    <name type="scientific">Skermanella aerolata</name>
    <dbReference type="NCBI Taxonomy" id="393310"/>
    <lineage>
        <taxon>Bacteria</taxon>
        <taxon>Pseudomonadati</taxon>
        <taxon>Pseudomonadota</taxon>
        <taxon>Alphaproteobacteria</taxon>
        <taxon>Rhodospirillales</taxon>
        <taxon>Azospirillaceae</taxon>
        <taxon>Skermanella</taxon>
    </lineage>
</organism>
<accession>A0A512E116</accession>
<gene>
    <name evidence="1" type="ORF">SAE02_62880</name>
</gene>
<dbReference type="EMBL" id="BJYZ01000036">
    <property type="protein sequence ID" value="GEO42140.1"/>
    <property type="molecule type" value="Genomic_DNA"/>
</dbReference>
<comment type="caution">
    <text evidence="1">The sequence shown here is derived from an EMBL/GenBank/DDBJ whole genome shotgun (WGS) entry which is preliminary data.</text>
</comment>
<dbReference type="RefSeq" id="WP_044435755.1">
    <property type="nucleotide sequence ID" value="NZ_BJYZ01000036.1"/>
</dbReference>
<proteinExistence type="predicted"/>
<evidence type="ECO:0000313" key="2">
    <source>
        <dbReference type="Proteomes" id="UP000321523"/>
    </source>
</evidence>